<proteinExistence type="predicted"/>
<evidence type="ECO:0000313" key="1">
    <source>
        <dbReference type="EMBL" id="GME48833.1"/>
    </source>
</evidence>
<dbReference type="EMBL" id="BSXG01000147">
    <property type="protein sequence ID" value="GME48833.1"/>
    <property type="molecule type" value="Genomic_DNA"/>
</dbReference>
<comment type="caution">
    <text evidence="1">The sequence shown here is derived from an EMBL/GenBank/DDBJ whole genome shotgun (WGS) entry which is preliminary data.</text>
</comment>
<gene>
    <name evidence="1" type="primary">g7222</name>
    <name evidence="1" type="ORF">NpPPO83_00007222</name>
</gene>
<protein>
    <submittedName>
        <fullName evidence="1">Uncharacterized protein</fullName>
    </submittedName>
</protein>
<keyword evidence="2" id="KW-1185">Reference proteome</keyword>
<organism evidence="1 2">
    <name type="scientific">Neofusicoccum parvum</name>
    <dbReference type="NCBI Taxonomy" id="310453"/>
    <lineage>
        <taxon>Eukaryota</taxon>
        <taxon>Fungi</taxon>
        <taxon>Dikarya</taxon>
        <taxon>Ascomycota</taxon>
        <taxon>Pezizomycotina</taxon>
        <taxon>Dothideomycetes</taxon>
        <taxon>Dothideomycetes incertae sedis</taxon>
        <taxon>Botryosphaeriales</taxon>
        <taxon>Botryosphaeriaceae</taxon>
        <taxon>Neofusicoccum</taxon>
    </lineage>
</organism>
<name>A0ACB5SN34_9PEZI</name>
<reference evidence="1" key="1">
    <citation type="submission" date="2024-09" db="EMBL/GenBank/DDBJ databases">
        <title>Draft Genome Sequences of Neofusicoccum parvum.</title>
        <authorList>
            <person name="Ashida A."/>
            <person name="Camagna M."/>
            <person name="Tanaka A."/>
            <person name="Takemoto D."/>
        </authorList>
    </citation>
    <scope>NUCLEOTIDE SEQUENCE</scope>
    <source>
        <strain evidence="1">PPO83</strain>
    </source>
</reference>
<evidence type="ECO:0000313" key="2">
    <source>
        <dbReference type="Proteomes" id="UP001165186"/>
    </source>
</evidence>
<accession>A0ACB5SN34</accession>
<dbReference type="Proteomes" id="UP001165186">
    <property type="component" value="Unassembled WGS sequence"/>
</dbReference>
<sequence length="434" mass="49300">MCNWAYGLLKTDRFSGAVDLRHFHKRASLSTMSISHVWSHGQGGRPEKPHGLNRCLHERYVAIAKSHGCDSYWMDTPCIPEDHQLRAEAIAYINQVFHTSAVTLVCDRDLMTYDIGTLTLEKKESILATILVCDWNVRAWTFLEAFRGKSHIHLLFQNDRTMSFLSILEDVCSSGRVDLAVLFLNATHLLPPPRYGDSTYPSKLHTDHVNVGFVSVEEASMLLSHRQASREGDDVVIWSLLVDENAYHSAEKFWLSRCDITRAPADNINTGFLISSAPRIKKVPGLGWAPATPTCNFTSDNYFLSGDGHRTRLARFNAKGLTGSFAVNIFRPETGPDSEVYQRAINSFLKKQEPLKKLSFRWIALLQPLLDLETEHPTAYRYRGNGNAVEHIVFGVCVSNSRTTHTAKWTWKGVYQWDYRHSLPEFWEAELTLV</sequence>